<evidence type="ECO:0000313" key="3">
    <source>
        <dbReference type="Proteomes" id="UP000002675"/>
    </source>
</evidence>
<gene>
    <name evidence="2" type="ordered locus">VV2172</name>
</gene>
<proteinExistence type="predicted"/>
<name>Q7MJJ0_VIBVY</name>
<feature type="region of interest" description="Disordered" evidence="1">
    <location>
        <begin position="206"/>
        <end position="228"/>
    </location>
</feature>
<dbReference type="AlphaFoldDB" id="Q7MJJ0"/>
<feature type="compositionally biased region" description="Polar residues" evidence="1">
    <location>
        <begin position="129"/>
        <end position="138"/>
    </location>
</feature>
<dbReference type="KEGG" id="vvy:VV2172"/>
<evidence type="ECO:0000313" key="2">
    <source>
        <dbReference type="EMBL" id="BAC94935.1"/>
    </source>
</evidence>
<accession>Q7MJJ0</accession>
<reference evidence="2 3" key="1">
    <citation type="journal article" date="2003" name="Genome Res.">
        <title>Comparative genome analysis of Vibrio vulnificus, a marine pathogen.</title>
        <authorList>
            <person name="Chen C.Y."/>
            <person name="Wu K.M."/>
            <person name="Chang Y.C."/>
            <person name="Chang C.H."/>
            <person name="Tsai H.C."/>
            <person name="Liao T.L."/>
            <person name="Liu Y.M."/>
            <person name="Chen H.J."/>
            <person name="Shen A.B."/>
            <person name="Li J.C."/>
            <person name="Su T.L."/>
            <person name="Shao C.P."/>
            <person name="Lee C.T."/>
            <person name="Hor L.I."/>
            <person name="Tsai S.F."/>
        </authorList>
    </citation>
    <scope>NUCLEOTIDE SEQUENCE [LARGE SCALE GENOMIC DNA]</scope>
    <source>
        <strain evidence="2 3">YJ016</strain>
    </source>
</reference>
<organism evidence="2 3">
    <name type="scientific">Vibrio vulnificus (strain YJ016)</name>
    <dbReference type="NCBI Taxonomy" id="196600"/>
    <lineage>
        <taxon>Bacteria</taxon>
        <taxon>Pseudomonadati</taxon>
        <taxon>Pseudomonadota</taxon>
        <taxon>Gammaproteobacteria</taxon>
        <taxon>Vibrionales</taxon>
        <taxon>Vibrionaceae</taxon>
        <taxon>Vibrio</taxon>
    </lineage>
</organism>
<dbReference type="EMBL" id="BA000037">
    <property type="protein sequence ID" value="BAC94935.1"/>
    <property type="molecule type" value="Genomic_DNA"/>
</dbReference>
<dbReference type="HOGENOM" id="CLU_1214371_0_0_6"/>
<sequence length="228" mass="25917">MLCCLQKACHTTDTNSAQIGYHYRATLTITVILANAGTHSSAYAESFVSKSPHSGKHPKCREGKVNSVVPSTYNARFRMGPRMREDDKKKTKETGRQETARERVECFVVSRKLATRQTRTALKLVTITEPHSPSPSFSRTREPIQPRPPRVSLAKVLTATSIYKRRDNVPPSPSFSRTREPIHLRTPSASLAKVLTAASIYKRRDNVTHHRHSRERGNPFVRVRREFR</sequence>
<protein>
    <submittedName>
        <fullName evidence="2">Uncharacterized protein</fullName>
    </submittedName>
</protein>
<evidence type="ECO:0000256" key="1">
    <source>
        <dbReference type="SAM" id="MobiDB-lite"/>
    </source>
</evidence>
<dbReference type="Proteomes" id="UP000002675">
    <property type="component" value="Chromosome I"/>
</dbReference>
<feature type="region of interest" description="Disordered" evidence="1">
    <location>
        <begin position="129"/>
        <end position="148"/>
    </location>
</feature>